<evidence type="ECO:0000313" key="3">
    <source>
        <dbReference type="Proteomes" id="UP000035034"/>
    </source>
</evidence>
<keyword evidence="3" id="KW-1185">Reference proteome</keyword>
<feature type="domain" description="Alpha/beta hydrolase" evidence="1">
    <location>
        <begin position="9"/>
        <end position="431"/>
    </location>
</feature>
<dbReference type="OrthoDB" id="1971292at2"/>
<dbReference type="AlphaFoldDB" id="H0QX54"/>
<gene>
    <name evidence="2" type="ORF">GOEFS_032_00010</name>
</gene>
<protein>
    <recommendedName>
        <fullName evidence="1">Alpha/beta hydrolase domain-containing protein</fullName>
    </recommendedName>
</protein>
<proteinExistence type="predicted"/>
<evidence type="ECO:0000259" key="1">
    <source>
        <dbReference type="Pfam" id="PF20091"/>
    </source>
</evidence>
<reference evidence="2 3" key="1">
    <citation type="submission" date="2011-12" db="EMBL/GenBank/DDBJ databases">
        <title>Whole genome shotgun sequence of Gordonia effusa NBRC 100432.</title>
        <authorList>
            <person name="Yoshida I."/>
            <person name="Takarada H."/>
            <person name="Hosoyama A."/>
            <person name="Tsuchikane K."/>
            <person name="Katsumata H."/>
            <person name="Yamazaki S."/>
            <person name="Fujita N."/>
        </authorList>
    </citation>
    <scope>NUCLEOTIDE SEQUENCE [LARGE SCALE GENOMIC DNA]</scope>
    <source>
        <strain evidence="2 3">NBRC 100432</strain>
    </source>
</reference>
<dbReference type="InterPro" id="IPR029058">
    <property type="entry name" value="AB_hydrolase_fold"/>
</dbReference>
<accession>H0QX54</accession>
<dbReference type="SUPFAM" id="SSF53474">
    <property type="entry name" value="alpha/beta-Hydrolases"/>
    <property type="match status" value="1"/>
</dbReference>
<dbReference type="Proteomes" id="UP000035034">
    <property type="component" value="Unassembled WGS sequence"/>
</dbReference>
<sequence length="441" mass="46429">MAAKVVFTPLFGGDGCSLLSAAPAPNLELAGYTDTEFAVSGTAHGLTADGGVDEAGFTTRIVVRRPQAATDFNGTVVTEWLNVSSGADGAPEYTYLAAELVRGGYAWVGVSAQYDGVEGSTGSVGLSRPGPKSLAGKDPERYGTLHHPGDAYCYNIFDLVGRHLRATDTPSHPLGGLTVDKVLAVGESQSAMALTTFVTTFRSTTFDGFLIHSRAAAQLPLGAIGAGIDVDATFLGDPVTIPGDVTAPVFIVQTETDVLTNFQFHRARQANTERVRTWEIAGSAHADHFQIGPYEEYLGCPDPVNRGQQRFVLRAALSHLCGWVADGTAPPLASPLELTGDEPTFRTDDVGNVRGGVRTPSVDAPTQVLTGIVKDPVSRICLLFGATGAIPPTDLIARYGSHEGYLDAYTAAVDRSIAEGFVLEADRVEILADAHPELLGE</sequence>
<dbReference type="ESTHER" id="9actn-h0qx54">
    <property type="family name" value="Abhydrolase_10"/>
</dbReference>
<dbReference type="Pfam" id="PF20091">
    <property type="entry name" value="Abhydrolase_10"/>
    <property type="match status" value="1"/>
</dbReference>
<dbReference type="STRING" id="1077974.GOEFS_032_00010"/>
<evidence type="ECO:0000313" key="2">
    <source>
        <dbReference type="EMBL" id="GAB17405.1"/>
    </source>
</evidence>
<organism evidence="2 3">
    <name type="scientific">Gordonia effusa NBRC 100432</name>
    <dbReference type="NCBI Taxonomy" id="1077974"/>
    <lineage>
        <taxon>Bacteria</taxon>
        <taxon>Bacillati</taxon>
        <taxon>Actinomycetota</taxon>
        <taxon>Actinomycetes</taxon>
        <taxon>Mycobacteriales</taxon>
        <taxon>Gordoniaceae</taxon>
        <taxon>Gordonia</taxon>
    </lineage>
</organism>
<name>H0QX54_9ACTN</name>
<dbReference type="eggNOG" id="ENOG502Z97Z">
    <property type="taxonomic scope" value="Bacteria"/>
</dbReference>
<dbReference type="InterPro" id="IPR045394">
    <property type="entry name" value="Abhydrolase_dom"/>
</dbReference>
<dbReference type="EMBL" id="BAEH01000032">
    <property type="protein sequence ID" value="GAB17405.1"/>
    <property type="molecule type" value="Genomic_DNA"/>
</dbReference>
<comment type="caution">
    <text evidence="2">The sequence shown here is derived from an EMBL/GenBank/DDBJ whole genome shotgun (WGS) entry which is preliminary data.</text>
</comment>
<dbReference type="RefSeq" id="WP_007316743.1">
    <property type="nucleotide sequence ID" value="NZ_BAEH01000032.1"/>
</dbReference>